<accession>A0ABN3K7R9</accession>
<reference evidence="1 2" key="1">
    <citation type="journal article" date="2019" name="Int. J. Syst. Evol. Microbiol.">
        <title>The Global Catalogue of Microorganisms (GCM) 10K type strain sequencing project: providing services to taxonomists for standard genome sequencing and annotation.</title>
        <authorList>
            <consortium name="The Broad Institute Genomics Platform"/>
            <consortium name="The Broad Institute Genome Sequencing Center for Infectious Disease"/>
            <person name="Wu L."/>
            <person name="Ma J."/>
        </authorList>
    </citation>
    <scope>NUCLEOTIDE SEQUENCE [LARGE SCALE GENOMIC DNA]</scope>
    <source>
        <strain evidence="1 2">JCM 3325</strain>
    </source>
</reference>
<comment type="caution">
    <text evidence="1">The sequence shown here is derived from an EMBL/GenBank/DDBJ whole genome shotgun (WGS) entry which is preliminary data.</text>
</comment>
<dbReference type="Proteomes" id="UP001501231">
    <property type="component" value="Unassembled WGS sequence"/>
</dbReference>
<evidence type="ECO:0000313" key="1">
    <source>
        <dbReference type="EMBL" id="GAA2449056.1"/>
    </source>
</evidence>
<sequence length="49" mass="5476">MQLRLAYLTATNAFAILRLLPASDRDKGIEIVLRHQLAVLWAGRRCGSP</sequence>
<gene>
    <name evidence="1" type="ORF">GCM10010191_78140</name>
</gene>
<keyword evidence="2" id="KW-1185">Reference proteome</keyword>
<dbReference type="EMBL" id="BAAARW010000037">
    <property type="protein sequence ID" value="GAA2449056.1"/>
    <property type="molecule type" value="Genomic_DNA"/>
</dbReference>
<proteinExistence type="predicted"/>
<dbReference type="RefSeq" id="WP_344596115.1">
    <property type="nucleotide sequence ID" value="NZ_BAAARW010000037.1"/>
</dbReference>
<name>A0ABN3K7R9_9ACTN</name>
<organism evidence="1 2">
    <name type="scientific">Actinomadura vinacea</name>
    <dbReference type="NCBI Taxonomy" id="115336"/>
    <lineage>
        <taxon>Bacteria</taxon>
        <taxon>Bacillati</taxon>
        <taxon>Actinomycetota</taxon>
        <taxon>Actinomycetes</taxon>
        <taxon>Streptosporangiales</taxon>
        <taxon>Thermomonosporaceae</taxon>
        <taxon>Actinomadura</taxon>
    </lineage>
</organism>
<evidence type="ECO:0000313" key="2">
    <source>
        <dbReference type="Proteomes" id="UP001501231"/>
    </source>
</evidence>
<protein>
    <submittedName>
        <fullName evidence="1">Uncharacterized protein</fullName>
    </submittedName>
</protein>